<dbReference type="AlphaFoldDB" id="A0A2R6RPG9"/>
<name>A0A2R6RPG9_9APHY</name>
<accession>A0A2R6RPG9</accession>
<proteinExistence type="predicted"/>
<gene>
    <name evidence="1" type="ORF">PHLCEN_2v2305</name>
</gene>
<protein>
    <submittedName>
        <fullName evidence="1">Uncharacterized protein</fullName>
    </submittedName>
</protein>
<dbReference type="Proteomes" id="UP000186601">
    <property type="component" value="Unassembled WGS sequence"/>
</dbReference>
<keyword evidence="2" id="KW-1185">Reference proteome</keyword>
<organism evidence="1 2">
    <name type="scientific">Hermanssonia centrifuga</name>
    <dbReference type="NCBI Taxonomy" id="98765"/>
    <lineage>
        <taxon>Eukaryota</taxon>
        <taxon>Fungi</taxon>
        <taxon>Dikarya</taxon>
        <taxon>Basidiomycota</taxon>
        <taxon>Agaricomycotina</taxon>
        <taxon>Agaricomycetes</taxon>
        <taxon>Polyporales</taxon>
        <taxon>Meruliaceae</taxon>
        <taxon>Hermanssonia</taxon>
    </lineage>
</organism>
<dbReference type="EMBL" id="MLYV02000214">
    <property type="protein sequence ID" value="PSS31924.1"/>
    <property type="molecule type" value="Genomic_DNA"/>
</dbReference>
<comment type="caution">
    <text evidence="1">The sequence shown here is derived from an EMBL/GenBank/DDBJ whole genome shotgun (WGS) entry which is preliminary data.</text>
</comment>
<evidence type="ECO:0000313" key="2">
    <source>
        <dbReference type="Proteomes" id="UP000186601"/>
    </source>
</evidence>
<sequence length="228" mass="25252">MDPLDVFPTARPSNVFNVSLDRLDYPGPQPSHGSPHQPYNAVHPGIAVVFIPPEVVRSGENLTLHLRPPRSQRHSCQPGVLCCPAKQALVRSPNFFHAPPFRSQRMRAQRGLADRLPCQSSAGPPNVVLDRKFKRARSSSTESRTSVPSSQPWEEELEVRVVAESVVEDKYESDSGSETEPEDCPGCVRCSREYMHLHKAVYSHAAALAAVRTAFFGYAATALRRLDL</sequence>
<reference evidence="1 2" key="1">
    <citation type="submission" date="2018-02" db="EMBL/GenBank/DDBJ databases">
        <title>Genome sequence of the basidiomycete white-rot fungus Phlebia centrifuga.</title>
        <authorList>
            <person name="Granchi Z."/>
            <person name="Peng M."/>
            <person name="de Vries R.P."/>
            <person name="Hilden K."/>
            <person name="Makela M.R."/>
            <person name="Grigoriev I."/>
            <person name="Riley R."/>
        </authorList>
    </citation>
    <scope>NUCLEOTIDE SEQUENCE [LARGE SCALE GENOMIC DNA]</scope>
    <source>
        <strain evidence="1 2">FBCC195</strain>
    </source>
</reference>
<evidence type="ECO:0000313" key="1">
    <source>
        <dbReference type="EMBL" id="PSS31924.1"/>
    </source>
</evidence>